<gene>
    <name evidence="1" type="ORF">BDN72DRAFT_862886</name>
</gene>
<dbReference type="Proteomes" id="UP000308600">
    <property type="component" value="Unassembled WGS sequence"/>
</dbReference>
<keyword evidence="2" id="KW-1185">Reference proteome</keyword>
<evidence type="ECO:0000313" key="1">
    <source>
        <dbReference type="EMBL" id="TFK62375.1"/>
    </source>
</evidence>
<evidence type="ECO:0000313" key="2">
    <source>
        <dbReference type="Proteomes" id="UP000308600"/>
    </source>
</evidence>
<name>A0ACD3AAE1_9AGAR</name>
<accession>A0ACD3AAE1</accession>
<organism evidence="1 2">
    <name type="scientific">Pluteus cervinus</name>
    <dbReference type="NCBI Taxonomy" id="181527"/>
    <lineage>
        <taxon>Eukaryota</taxon>
        <taxon>Fungi</taxon>
        <taxon>Dikarya</taxon>
        <taxon>Basidiomycota</taxon>
        <taxon>Agaricomycotina</taxon>
        <taxon>Agaricomycetes</taxon>
        <taxon>Agaricomycetidae</taxon>
        <taxon>Agaricales</taxon>
        <taxon>Pluteineae</taxon>
        <taxon>Pluteaceae</taxon>
        <taxon>Pluteus</taxon>
    </lineage>
</organism>
<dbReference type="EMBL" id="ML208586">
    <property type="protein sequence ID" value="TFK62375.1"/>
    <property type="molecule type" value="Genomic_DNA"/>
</dbReference>
<reference evidence="1 2" key="1">
    <citation type="journal article" date="2019" name="Nat. Ecol. Evol.">
        <title>Megaphylogeny resolves global patterns of mushroom evolution.</title>
        <authorList>
            <person name="Varga T."/>
            <person name="Krizsan K."/>
            <person name="Foldi C."/>
            <person name="Dima B."/>
            <person name="Sanchez-Garcia M."/>
            <person name="Sanchez-Ramirez S."/>
            <person name="Szollosi G.J."/>
            <person name="Szarkandi J.G."/>
            <person name="Papp V."/>
            <person name="Albert L."/>
            <person name="Andreopoulos W."/>
            <person name="Angelini C."/>
            <person name="Antonin V."/>
            <person name="Barry K.W."/>
            <person name="Bougher N.L."/>
            <person name="Buchanan P."/>
            <person name="Buyck B."/>
            <person name="Bense V."/>
            <person name="Catcheside P."/>
            <person name="Chovatia M."/>
            <person name="Cooper J."/>
            <person name="Damon W."/>
            <person name="Desjardin D."/>
            <person name="Finy P."/>
            <person name="Geml J."/>
            <person name="Haridas S."/>
            <person name="Hughes K."/>
            <person name="Justo A."/>
            <person name="Karasinski D."/>
            <person name="Kautmanova I."/>
            <person name="Kiss B."/>
            <person name="Kocsube S."/>
            <person name="Kotiranta H."/>
            <person name="LaButti K.M."/>
            <person name="Lechner B.E."/>
            <person name="Liimatainen K."/>
            <person name="Lipzen A."/>
            <person name="Lukacs Z."/>
            <person name="Mihaltcheva S."/>
            <person name="Morgado L.N."/>
            <person name="Niskanen T."/>
            <person name="Noordeloos M.E."/>
            <person name="Ohm R.A."/>
            <person name="Ortiz-Santana B."/>
            <person name="Ovrebo C."/>
            <person name="Racz N."/>
            <person name="Riley R."/>
            <person name="Savchenko A."/>
            <person name="Shiryaev A."/>
            <person name="Soop K."/>
            <person name="Spirin V."/>
            <person name="Szebenyi C."/>
            <person name="Tomsovsky M."/>
            <person name="Tulloss R.E."/>
            <person name="Uehling J."/>
            <person name="Grigoriev I.V."/>
            <person name="Vagvolgyi C."/>
            <person name="Papp T."/>
            <person name="Martin F.M."/>
            <person name="Miettinen O."/>
            <person name="Hibbett D.S."/>
            <person name="Nagy L.G."/>
        </authorList>
    </citation>
    <scope>NUCLEOTIDE SEQUENCE [LARGE SCALE GENOMIC DNA]</scope>
    <source>
        <strain evidence="1 2">NL-1719</strain>
    </source>
</reference>
<protein>
    <submittedName>
        <fullName evidence="1">Uncharacterized protein</fullName>
    </submittedName>
</protein>
<proteinExistence type="predicted"/>
<sequence length="385" mass="41731">MDVQAPFPEDLYPKELRAQPLPPPPVSVPFWKTRKGVVGITILAFAIIGAVVGIVVSTEKKSKKSDAKSDSASGAGGTVTALGGAGVAAVNWYNGQQIRLYIQKDDGFVYEATGDQSGNWNPNPTKLLQAKAGTPLAAVTRAPSLIHLYFLDISNVLQEYIYNSGWAKGITPLPSANIAPNTSLAATAWTDSSSDQIRLYYQKQDNTIQELAWSTSSASWSSGSSFTDQAYPGTSIGAVALWYLGNLNMSVYWQANDLTLNEYMYPGWTRNTLQRSAAPLSGIAAITWTDWFIHNFHVRVYHENAAGIIVQDVYDSPPLAGGWSNASTAINLNTLVDVPTPISTTAWANYSDIIIRGYVKNSSNNVHIEFAFSGSGDWTSKELSF</sequence>